<dbReference type="InterPro" id="IPR026444">
    <property type="entry name" value="Secre_tail"/>
</dbReference>
<feature type="signal peptide" evidence="2">
    <location>
        <begin position="1"/>
        <end position="19"/>
    </location>
</feature>
<evidence type="ECO:0000256" key="2">
    <source>
        <dbReference type="SAM" id="SignalP"/>
    </source>
</evidence>
<dbReference type="EMBL" id="FPAS01000001">
    <property type="protein sequence ID" value="SFT53795.1"/>
    <property type="molecule type" value="Genomic_DNA"/>
</dbReference>
<keyword evidence="1 2" id="KW-0732">Signal</keyword>
<feature type="chain" id="PRO_5014764042" evidence="2">
    <location>
        <begin position="20"/>
        <end position="358"/>
    </location>
</feature>
<sequence length="358" mass="40280">MKSTLTLLGILFISGVSSAQISLTSSDFQSSPGAEYYSSANTNVDFTSTGANYTWDFSNLNEVSQDTINYNSLTQASLFIQAAYGIFAPPAYQANYFQENTDFTLSNIPSTVLPINIDRVDNFIKVENTQIAKVGYGISVQGQAIPFPSDTIERLYKLPLNYGDVDSSRAYTSFDLNPIYDAQLRQYIQHYSEVDGYGNISTPYGSFPCLRIHHRIVELDSVYISLNGAAGAWYELPLPTKHIYEWWTNNEDIAILRIETTENFGIQTVSKTEYKDNISVGTEEASPFTEFYIYPNPTRDGLFFSHQVRHLTLRNTAGQIVLTKDFTTYLNVSKLPTGAYLLEVEIDGETKQERLLIQ</sequence>
<dbReference type="STRING" id="477690.SAMN05216474_1165"/>
<keyword evidence="5" id="KW-1185">Reference proteome</keyword>
<reference evidence="4 5" key="1">
    <citation type="submission" date="2016-10" db="EMBL/GenBank/DDBJ databases">
        <authorList>
            <person name="de Groot N.N."/>
        </authorList>
    </citation>
    <scope>NUCLEOTIDE SEQUENCE [LARGE SCALE GENOMIC DNA]</scope>
    <source>
        <strain evidence="4 5">CGMCC 1.7005</strain>
    </source>
</reference>
<evidence type="ECO:0000313" key="5">
    <source>
        <dbReference type="Proteomes" id="UP000236454"/>
    </source>
</evidence>
<proteinExistence type="predicted"/>
<gene>
    <name evidence="4" type="ORF">SAMN05216474_1165</name>
</gene>
<feature type="domain" description="Secretion system C-terminal sorting" evidence="3">
    <location>
        <begin position="293"/>
        <end position="357"/>
    </location>
</feature>
<organism evidence="4 5">
    <name type="scientific">Lishizhenia tianjinensis</name>
    <dbReference type="NCBI Taxonomy" id="477690"/>
    <lineage>
        <taxon>Bacteria</taxon>
        <taxon>Pseudomonadati</taxon>
        <taxon>Bacteroidota</taxon>
        <taxon>Flavobacteriia</taxon>
        <taxon>Flavobacteriales</taxon>
        <taxon>Crocinitomicaceae</taxon>
        <taxon>Lishizhenia</taxon>
    </lineage>
</organism>
<accession>A0A1I6YTJ9</accession>
<dbReference type="RefSeq" id="WP_090247370.1">
    <property type="nucleotide sequence ID" value="NZ_FPAS01000001.1"/>
</dbReference>
<evidence type="ECO:0000259" key="3">
    <source>
        <dbReference type="Pfam" id="PF18962"/>
    </source>
</evidence>
<protein>
    <submittedName>
        <fullName evidence="4">Por secretion system C-terminal sorting domain-containing protein</fullName>
    </submittedName>
</protein>
<evidence type="ECO:0000313" key="4">
    <source>
        <dbReference type="EMBL" id="SFT53795.1"/>
    </source>
</evidence>
<dbReference type="NCBIfam" id="TIGR04183">
    <property type="entry name" value="Por_Secre_tail"/>
    <property type="match status" value="1"/>
</dbReference>
<evidence type="ECO:0000256" key="1">
    <source>
        <dbReference type="ARBA" id="ARBA00022729"/>
    </source>
</evidence>
<dbReference type="OrthoDB" id="866189at2"/>
<dbReference type="Pfam" id="PF18962">
    <property type="entry name" value="Por_Secre_tail"/>
    <property type="match status" value="1"/>
</dbReference>
<name>A0A1I6YTJ9_9FLAO</name>
<dbReference type="Proteomes" id="UP000236454">
    <property type="component" value="Unassembled WGS sequence"/>
</dbReference>
<dbReference type="AlphaFoldDB" id="A0A1I6YTJ9"/>